<dbReference type="RefSeq" id="WP_100676981.1">
    <property type="nucleotide sequence ID" value="NZ_NIPO01000001.1"/>
</dbReference>
<reference evidence="4 5" key="1">
    <citation type="submission" date="2017-06" db="EMBL/GenBank/DDBJ databases">
        <title>Description of Avrilella dinanensis gen. nov. sp. nov.</title>
        <authorList>
            <person name="Leyer C."/>
            <person name="Sassi M."/>
            <person name="Minet J."/>
            <person name="Kayal S."/>
            <person name="Cattoir V."/>
        </authorList>
    </citation>
    <scope>NUCLEOTIDE SEQUENCE [LARGE SCALE GENOMIC DNA]</scope>
    <source>
        <strain evidence="4 5">UR159</strain>
    </source>
</reference>
<organism evidence="4 5">
    <name type="scientific">Avrilella dinanensis</name>
    <dbReference type="NCBI Taxonomy" id="2008672"/>
    <lineage>
        <taxon>Bacteria</taxon>
        <taxon>Pseudomonadati</taxon>
        <taxon>Bacteroidota</taxon>
        <taxon>Flavobacteriia</taxon>
        <taxon>Flavobacteriales</taxon>
        <taxon>Flavobacteriaceae</taxon>
        <taxon>Avrilella</taxon>
    </lineage>
</organism>
<dbReference type="Gene3D" id="2.60.120.380">
    <property type="match status" value="1"/>
</dbReference>
<dbReference type="OrthoDB" id="951108at2"/>
<dbReference type="Proteomes" id="UP000231960">
    <property type="component" value="Unassembled WGS sequence"/>
</dbReference>
<dbReference type="InterPro" id="IPR017868">
    <property type="entry name" value="Filamin/ABP280_repeat-like"/>
</dbReference>
<gene>
    <name evidence="4" type="ORF">CDL10_01990</name>
</gene>
<comment type="caution">
    <text evidence="4">The sequence shown here is derived from an EMBL/GenBank/DDBJ whole genome shotgun (WGS) entry which is preliminary data.</text>
</comment>
<dbReference type="PROSITE" id="PS50194">
    <property type="entry name" value="FILAMIN_REPEAT"/>
    <property type="match status" value="1"/>
</dbReference>
<dbReference type="NCBIfam" id="TIGR04183">
    <property type="entry name" value="Por_Secre_tail"/>
    <property type="match status" value="1"/>
</dbReference>
<dbReference type="Pfam" id="PF18962">
    <property type="entry name" value="Por_Secre_tail"/>
    <property type="match status" value="1"/>
</dbReference>
<keyword evidence="1 2" id="KW-0732">Signal</keyword>
<evidence type="ECO:0000259" key="3">
    <source>
        <dbReference type="Pfam" id="PF18962"/>
    </source>
</evidence>
<keyword evidence="5" id="KW-1185">Reference proteome</keyword>
<sequence>MIKNLFFAATAFVAISMSANAQSVTWTQDQIAETADGVTLADDGAYNIYPGGMLEGTLTAVEITATKVSGTTPAGELGIYITPDSGFALGGLLYAGGSSNAAIQAEQWYSWPNDDGTTISGTITLDTPIEFTATTYVRLVNLYLQETEATWDDVTVTLYGVSEFSGDYCQSFAAGPWTDFNNPENDWGGGAPTEEGQTHEITEFEVFASESYVIDGFIAGNEYTFSICNGAGAGSWDVDFTVFSPSGEVVAYGVDDDSPCSITWVATEDGTYRIGISEAGNCGVPNAIDNGYPAITNNGVASTENFAKLGLNVFPNPVSDIVNITSPEANIEAVTITDLNGRTVKSINFNNVAETTVDASDLASGIYLMNITANGTVATQKIVKK</sequence>
<evidence type="ECO:0000256" key="1">
    <source>
        <dbReference type="ARBA" id="ARBA00022729"/>
    </source>
</evidence>
<evidence type="ECO:0000256" key="2">
    <source>
        <dbReference type="SAM" id="SignalP"/>
    </source>
</evidence>
<evidence type="ECO:0000313" key="4">
    <source>
        <dbReference type="EMBL" id="PJR03413.1"/>
    </source>
</evidence>
<evidence type="ECO:0000313" key="5">
    <source>
        <dbReference type="Proteomes" id="UP000231960"/>
    </source>
</evidence>
<dbReference type="AlphaFoldDB" id="A0A2M9R3W0"/>
<dbReference type="InterPro" id="IPR026444">
    <property type="entry name" value="Secre_tail"/>
</dbReference>
<feature type="chain" id="PRO_5014696214" description="Secretion system C-terminal sorting domain-containing protein" evidence="2">
    <location>
        <begin position="22"/>
        <end position="385"/>
    </location>
</feature>
<name>A0A2M9R3W0_9FLAO</name>
<accession>A0A2M9R3W0</accession>
<dbReference type="EMBL" id="NIPO01000001">
    <property type="protein sequence ID" value="PJR03413.1"/>
    <property type="molecule type" value="Genomic_DNA"/>
</dbReference>
<feature type="domain" description="Secretion system C-terminal sorting" evidence="3">
    <location>
        <begin position="313"/>
        <end position="383"/>
    </location>
</feature>
<proteinExistence type="predicted"/>
<feature type="signal peptide" evidence="2">
    <location>
        <begin position="1"/>
        <end position="21"/>
    </location>
</feature>
<protein>
    <recommendedName>
        <fullName evidence="3">Secretion system C-terminal sorting domain-containing protein</fullName>
    </recommendedName>
</protein>